<proteinExistence type="predicted"/>
<organism evidence="1">
    <name type="scientific">termite gut metagenome</name>
    <dbReference type="NCBI Taxonomy" id="433724"/>
    <lineage>
        <taxon>unclassified sequences</taxon>
        <taxon>metagenomes</taxon>
        <taxon>organismal metagenomes</taxon>
    </lineage>
</organism>
<reference evidence="1" key="1">
    <citation type="submission" date="2019-03" db="EMBL/GenBank/DDBJ databases">
        <title>Single cell metagenomics reveals metabolic interactions within the superorganism composed of flagellate Streblomastix strix and complex community of Bacteroidetes bacteria on its surface.</title>
        <authorList>
            <person name="Treitli S.C."/>
            <person name="Kolisko M."/>
            <person name="Husnik F."/>
            <person name="Keeling P."/>
            <person name="Hampl V."/>
        </authorList>
    </citation>
    <scope>NUCLEOTIDE SEQUENCE</scope>
    <source>
        <strain evidence="1">STM</strain>
    </source>
</reference>
<dbReference type="AlphaFoldDB" id="A0A5J4PUA4"/>
<gene>
    <name evidence="1" type="ORF">EZS27_036689</name>
</gene>
<comment type="caution">
    <text evidence="1">The sequence shown here is derived from an EMBL/GenBank/DDBJ whole genome shotgun (WGS) entry which is preliminary data.</text>
</comment>
<sequence length="295" mass="34838">MQDVSIPDGTTILKLNPFDESRKSLWVERWNSFQIKKNYSFEIPTNNKKIQELSQEPLLLFMLAVYDFPDAKLLSIANDVSFNQSHLYDSLLADFGKRQLKKEDNYLNASKEDKEGEEELFRLRLGMIALLMFLNDSTNKDIKRLDEELKVCRLADSKIKPRDVLTGFFFVHQNKSTEDSGYENFNYEFLHKSFGEFLAADFMLKIAKKLKDRKTKDKELFQFCFGYNWLNKHSEVQKFLFEHAYYIFNLKQNEQERVIEEIQDSLSKLFDNTLNDFPVSRFTIIDPKNLSSTKT</sequence>
<dbReference type="EMBL" id="SNRY01006541">
    <property type="protein sequence ID" value="KAA6312368.1"/>
    <property type="molecule type" value="Genomic_DNA"/>
</dbReference>
<evidence type="ECO:0000313" key="1">
    <source>
        <dbReference type="EMBL" id="KAA6312368.1"/>
    </source>
</evidence>
<name>A0A5J4PUA4_9ZZZZ</name>
<protein>
    <submittedName>
        <fullName evidence="1">Uncharacterized protein</fullName>
    </submittedName>
</protein>
<accession>A0A5J4PUA4</accession>